<evidence type="ECO:0000313" key="2">
    <source>
        <dbReference type="Proteomes" id="UP000284219"/>
    </source>
</evidence>
<dbReference type="Proteomes" id="UP000284219">
    <property type="component" value="Unassembled WGS sequence"/>
</dbReference>
<protein>
    <submittedName>
        <fullName evidence="1">Uncharacterized protein</fullName>
    </submittedName>
</protein>
<sequence length="163" mass="18703">MSYKRTITPVDGHTVVYNYAHETQTLPFRVEIKRMPNETPEFGNFFKYQVTELNLGIQQTVSQGILNQAIQYFGQDADEIGQQVFVDDAGFINSQEQMDKVMLFNNANPDYKKFKIESAGLAEDEVDDAQWMEALLADFTFFMAQTLLHLYMMDRQQAMGGMG</sequence>
<dbReference type="RefSeq" id="WP_120189763.1">
    <property type="nucleotide sequence ID" value="NZ_MCHY01000008.1"/>
</dbReference>
<dbReference type="EMBL" id="MCHY01000008">
    <property type="protein sequence ID" value="RKD24466.1"/>
    <property type="molecule type" value="Genomic_DNA"/>
</dbReference>
<gene>
    <name evidence="1" type="ORF">BEP19_08750</name>
</gene>
<keyword evidence="2" id="KW-1185">Reference proteome</keyword>
<accession>A0A419SKK4</accession>
<proteinExistence type="predicted"/>
<comment type="caution">
    <text evidence="1">The sequence shown here is derived from an EMBL/GenBank/DDBJ whole genome shotgun (WGS) entry which is preliminary data.</text>
</comment>
<name>A0A419SKK4_9BACL</name>
<reference evidence="1 2" key="1">
    <citation type="submission" date="2016-08" db="EMBL/GenBank/DDBJ databases">
        <title>Novel Firmicute Genomes.</title>
        <authorList>
            <person name="Poppleton D.I."/>
            <person name="Gribaldo S."/>
        </authorList>
    </citation>
    <scope>NUCLEOTIDE SEQUENCE [LARGE SCALE GENOMIC DNA]</scope>
    <source>
        <strain evidence="1 2">RAOx-1</strain>
    </source>
</reference>
<organism evidence="1 2">
    <name type="scientific">Ammoniphilus oxalaticus</name>
    <dbReference type="NCBI Taxonomy" id="66863"/>
    <lineage>
        <taxon>Bacteria</taxon>
        <taxon>Bacillati</taxon>
        <taxon>Bacillota</taxon>
        <taxon>Bacilli</taxon>
        <taxon>Bacillales</taxon>
        <taxon>Paenibacillaceae</taxon>
        <taxon>Aneurinibacillus group</taxon>
        <taxon>Ammoniphilus</taxon>
    </lineage>
</organism>
<dbReference type="AlphaFoldDB" id="A0A419SKK4"/>
<evidence type="ECO:0000313" key="1">
    <source>
        <dbReference type="EMBL" id="RKD24466.1"/>
    </source>
</evidence>